<comment type="caution">
    <text evidence="2">The sequence shown here is derived from an EMBL/GenBank/DDBJ whole genome shotgun (WGS) entry which is preliminary data.</text>
</comment>
<keyword evidence="3" id="KW-1185">Reference proteome</keyword>
<protein>
    <submittedName>
        <fullName evidence="2">Uncharacterized protein</fullName>
    </submittedName>
</protein>
<evidence type="ECO:0000313" key="2">
    <source>
        <dbReference type="EMBL" id="PKY60911.1"/>
    </source>
</evidence>
<dbReference type="Proteomes" id="UP000234323">
    <property type="component" value="Unassembled WGS sequence"/>
</dbReference>
<dbReference type="AlphaFoldDB" id="A0A2I1HPU3"/>
<keyword evidence="1" id="KW-0812">Transmembrane</keyword>
<sequence length="101" mass="11992">MAKFNSSGSRLITLLVLKTPTFCQFRKIKHMYIMAGKVALKMGFRQMILLDFWIFGFSILFLKWFFQFRLMQNSGVFLALWMLDLGNRWQQIPRTPDFGTL</sequence>
<evidence type="ECO:0000313" key="3">
    <source>
        <dbReference type="Proteomes" id="UP000234323"/>
    </source>
</evidence>
<proteinExistence type="predicted"/>
<dbReference type="EMBL" id="LLXI01004736">
    <property type="protein sequence ID" value="PKY60911.1"/>
    <property type="molecule type" value="Genomic_DNA"/>
</dbReference>
<name>A0A2I1HPU3_9GLOM</name>
<keyword evidence="1" id="KW-1133">Transmembrane helix</keyword>
<accession>A0A2I1HPU3</accession>
<keyword evidence="1" id="KW-0472">Membrane</keyword>
<gene>
    <name evidence="2" type="ORF">RhiirA4_431462</name>
</gene>
<evidence type="ECO:0000256" key="1">
    <source>
        <dbReference type="SAM" id="Phobius"/>
    </source>
</evidence>
<organism evidence="2 3">
    <name type="scientific">Rhizophagus irregularis</name>
    <dbReference type="NCBI Taxonomy" id="588596"/>
    <lineage>
        <taxon>Eukaryota</taxon>
        <taxon>Fungi</taxon>
        <taxon>Fungi incertae sedis</taxon>
        <taxon>Mucoromycota</taxon>
        <taxon>Glomeromycotina</taxon>
        <taxon>Glomeromycetes</taxon>
        <taxon>Glomerales</taxon>
        <taxon>Glomeraceae</taxon>
        <taxon>Rhizophagus</taxon>
    </lineage>
</organism>
<reference evidence="2 3" key="1">
    <citation type="submission" date="2015-10" db="EMBL/GenBank/DDBJ databases">
        <title>Genome analyses suggest a sexual origin of heterokaryosis in a supposedly ancient asexual fungus.</title>
        <authorList>
            <person name="Ropars J."/>
            <person name="Sedzielewska K."/>
            <person name="Noel J."/>
            <person name="Charron P."/>
            <person name="Farinelli L."/>
            <person name="Marton T."/>
            <person name="Kruger M."/>
            <person name="Pelin A."/>
            <person name="Brachmann A."/>
            <person name="Corradi N."/>
        </authorList>
    </citation>
    <scope>NUCLEOTIDE SEQUENCE [LARGE SCALE GENOMIC DNA]</scope>
    <source>
        <strain evidence="2 3">A4</strain>
    </source>
</reference>
<feature type="transmembrane region" description="Helical" evidence="1">
    <location>
        <begin position="47"/>
        <end position="66"/>
    </location>
</feature>